<feature type="domain" description="HTH tetR-type" evidence="5">
    <location>
        <begin position="29"/>
        <end position="89"/>
    </location>
</feature>
<accession>A0A371PYW1</accession>
<evidence type="ECO:0000259" key="5">
    <source>
        <dbReference type="PROSITE" id="PS50977"/>
    </source>
</evidence>
<dbReference type="Proteomes" id="UP000262477">
    <property type="component" value="Unassembled WGS sequence"/>
</dbReference>
<protein>
    <submittedName>
        <fullName evidence="6">TetR/AcrR family transcriptional regulator</fullName>
    </submittedName>
</protein>
<dbReference type="InterPro" id="IPR036271">
    <property type="entry name" value="Tet_transcr_reg_TetR-rel_C_sf"/>
</dbReference>
<dbReference type="PROSITE" id="PS50977">
    <property type="entry name" value="HTH_TETR_2"/>
    <property type="match status" value="1"/>
</dbReference>
<keyword evidence="1" id="KW-0805">Transcription regulation</keyword>
<sequence length="218" mass="24419">MRVNAYLTRSAVKIHGVSKEPARKRRRGAELEAALLQATWDELFAVGYAQLTYEAVAARAGTSRAVLYRRWSNRRDLVLAALRHKAPPLAAEPPDTGELRGDVLALLRLVVKRMGELAPILQVLAEEQSHDTELSAYLASRNRGAGYEWMRTVLDRAARRGEIDPAAPLPDRLVTLPVVLVVNELMMARHTPSDADLEEVVDLLFLPLVMHHQRRQPN</sequence>
<keyword evidence="7" id="KW-1185">Reference proteome</keyword>
<evidence type="ECO:0000256" key="3">
    <source>
        <dbReference type="ARBA" id="ARBA00023163"/>
    </source>
</evidence>
<keyword evidence="3" id="KW-0804">Transcription</keyword>
<dbReference type="PANTHER" id="PTHR30055:SF148">
    <property type="entry name" value="TETR-FAMILY TRANSCRIPTIONAL REGULATOR"/>
    <property type="match status" value="1"/>
</dbReference>
<reference evidence="6 7" key="1">
    <citation type="submission" date="2018-08" db="EMBL/GenBank/DDBJ databases">
        <title>Streptomyces NEAU-D10 sp. nov., a novel Actinomycete isolated from soil.</title>
        <authorList>
            <person name="Jin L."/>
        </authorList>
    </citation>
    <scope>NUCLEOTIDE SEQUENCE [LARGE SCALE GENOMIC DNA]</scope>
    <source>
        <strain evidence="6 7">NEAU-D10</strain>
    </source>
</reference>
<evidence type="ECO:0000256" key="1">
    <source>
        <dbReference type="ARBA" id="ARBA00023015"/>
    </source>
</evidence>
<keyword evidence="2 4" id="KW-0238">DNA-binding</keyword>
<dbReference type="PANTHER" id="PTHR30055">
    <property type="entry name" value="HTH-TYPE TRANSCRIPTIONAL REGULATOR RUTR"/>
    <property type="match status" value="1"/>
</dbReference>
<dbReference type="Pfam" id="PF16859">
    <property type="entry name" value="TetR_C_11"/>
    <property type="match status" value="1"/>
</dbReference>
<dbReference type="GO" id="GO:0000976">
    <property type="term" value="F:transcription cis-regulatory region binding"/>
    <property type="evidence" value="ECO:0007669"/>
    <property type="project" value="TreeGrafter"/>
</dbReference>
<dbReference type="InterPro" id="IPR001647">
    <property type="entry name" value="HTH_TetR"/>
</dbReference>
<proteinExistence type="predicted"/>
<evidence type="ECO:0000313" key="6">
    <source>
        <dbReference type="EMBL" id="REK87630.1"/>
    </source>
</evidence>
<dbReference type="InterPro" id="IPR011075">
    <property type="entry name" value="TetR_C"/>
</dbReference>
<feature type="DNA-binding region" description="H-T-H motif" evidence="4">
    <location>
        <begin position="52"/>
        <end position="71"/>
    </location>
</feature>
<dbReference type="InterPro" id="IPR050109">
    <property type="entry name" value="HTH-type_TetR-like_transc_reg"/>
</dbReference>
<dbReference type="OrthoDB" id="9796019at2"/>
<dbReference type="Gene3D" id="1.10.357.10">
    <property type="entry name" value="Tetracycline Repressor, domain 2"/>
    <property type="match status" value="1"/>
</dbReference>
<dbReference type="Pfam" id="PF00440">
    <property type="entry name" value="TetR_N"/>
    <property type="match status" value="1"/>
</dbReference>
<dbReference type="GO" id="GO:0003700">
    <property type="term" value="F:DNA-binding transcription factor activity"/>
    <property type="evidence" value="ECO:0007669"/>
    <property type="project" value="TreeGrafter"/>
</dbReference>
<dbReference type="EMBL" id="QUAC01000208">
    <property type="protein sequence ID" value="REK87630.1"/>
    <property type="molecule type" value="Genomic_DNA"/>
</dbReference>
<dbReference type="SUPFAM" id="SSF48498">
    <property type="entry name" value="Tetracyclin repressor-like, C-terminal domain"/>
    <property type="match status" value="1"/>
</dbReference>
<comment type="caution">
    <text evidence="6">The sequence shown here is derived from an EMBL/GenBank/DDBJ whole genome shotgun (WGS) entry which is preliminary data.</text>
</comment>
<name>A0A371PYW1_STRIH</name>
<organism evidence="6 7">
    <name type="scientific">Streptomyces inhibens</name>
    <dbReference type="NCBI Taxonomy" id="2293571"/>
    <lineage>
        <taxon>Bacteria</taxon>
        <taxon>Bacillati</taxon>
        <taxon>Actinomycetota</taxon>
        <taxon>Actinomycetes</taxon>
        <taxon>Kitasatosporales</taxon>
        <taxon>Streptomycetaceae</taxon>
        <taxon>Streptomyces</taxon>
    </lineage>
</organism>
<evidence type="ECO:0000313" key="7">
    <source>
        <dbReference type="Proteomes" id="UP000262477"/>
    </source>
</evidence>
<dbReference type="Gene3D" id="1.10.10.60">
    <property type="entry name" value="Homeodomain-like"/>
    <property type="match status" value="1"/>
</dbReference>
<gene>
    <name evidence="6" type="ORF">DY245_25785</name>
</gene>
<evidence type="ECO:0000256" key="4">
    <source>
        <dbReference type="PROSITE-ProRule" id="PRU00335"/>
    </source>
</evidence>
<evidence type="ECO:0000256" key="2">
    <source>
        <dbReference type="ARBA" id="ARBA00023125"/>
    </source>
</evidence>
<dbReference type="SUPFAM" id="SSF46689">
    <property type="entry name" value="Homeodomain-like"/>
    <property type="match status" value="1"/>
</dbReference>
<dbReference type="InterPro" id="IPR009057">
    <property type="entry name" value="Homeodomain-like_sf"/>
</dbReference>
<dbReference type="AlphaFoldDB" id="A0A371PYW1"/>